<evidence type="ECO:0000313" key="2">
    <source>
        <dbReference type="Proteomes" id="UP001251528"/>
    </source>
</evidence>
<gene>
    <name evidence="1" type="ORF">QQS21_011362</name>
</gene>
<comment type="caution">
    <text evidence="1">The sequence shown here is derived from an EMBL/GenBank/DDBJ whole genome shotgun (WGS) entry which is preliminary data.</text>
</comment>
<protein>
    <submittedName>
        <fullName evidence="1">Uncharacterized protein</fullName>
    </submittedName>
</protein>
<organism evidence="1 2">
    <name type="scientific">Conoideocrella luteorostrata</name>
    <dbReference type="NCBI Taxonomy" id="1105319"/>
    <lineage>
        <taxon>Eukaryota</taxon>
        <taxon>Fungi</taxon>
        <taxon>Dikarya</taxon>
        <taxon>Ascomycota</taxon>
        <taxon>Pezizomycotina</taxon>
        <taxon>Sordariomycetes</taxon>
        <taxon>Hypocreomycetidae</taxon>
        <taxon>Hypocreales</taxon>
        <taxon>Clavicipitaceae</taxon>
        <taxon>Conoideocrella</taxon>
    </lineage>
</organism>
<dbReference type="AlphaFoldDB" id="A0AAJ0CFJ6"/>
<keyword evidence="2" id="KW-1185">Reference proteome</keyword>
<proteinExistence type="predicted"/>
<name>A0AAJ0CFJ6_9HYPO</name>
<evidence type="ECO:0000313" key="1">
    <source>
        <dbReference type="EMBL" id="KAK2590943.1"/>
    </source>
</evidence>
<reference evidence="1" key="1">
    <citation type="submission" date="2023-06" db="EMBL/GenBank/DDBJ databases">
        <title>Conoideocrella luteorostrata (Hypocreales: Clavicipitaceae), a potential biocontrol fungus for elongate hemlock scale in United States Christmas tree production areas.</title>
        <authorList>
            <person name="Barrett H."/>
            <person name="Lovett B."/>
            <person name="Macias A.M."/>
            <person name="Stajich J.E."/>
            <person name="Kasson M.T."/>
        </authorList>
    </citation>
    <scope>NUCLEOTIDE SEQUENCE</scope>
    <source>
        <strain evidence="1">ARSEF 14590</strain>
    </source>
</reference>
<sequence>MSLPLKIRLAVRQHWEPVSSPANTAIQNAQSTLGRTISCTPDWAILHNSISAHYTDLSQLVSDATSFIQSWARAFQDVLEDGQSGEAFCDKLIEALERSAVSTVHLLVEVASSSTPSTKWDQQRTSFVLFLPKGEPPHDPAGAVPAFRKQIVSAFDERQPSSVVDAADREDWADVSVPRINASTSAPATAAAVPVVDAEPAYLPDVNLLPRPDELLLRPPYHLHITQGSCIKIECSHSPSLSFLEAYFKKWCRTNNRRTDRPPMVQITLGQSPFGLGPLHDVLTLEYPSGHYSGMTPVLSIPVVLHLVESVLGYTLVYSDSNSWQYRRDTQLRKM</sequence>
<dbReference type="Proteomes" id="UP001251528">
    <property type="component" value="Unassembled WGS sequence"/>
</dbReference>
<dbReference type="EMBL" id="JASWJB010000379">
    <property type="protein sequence ID" value="KAK2590943.1"/>
    <property type="molecule type" value="Genomic_DNA"/>
</dbReference>
<accession>A0AAJ0CFJ6</accession>